<evidence type="ECO:0000313" key="4">
    <source>
        <dbReference type="EMBL" id="MFC0562749.1"/>
    </source>
</evidence>
<keyword evidence="2" id="KW-1133">Transmembrane helix</keyword>
<accession>A0ABV6NPY8</accession>
<keyword evidence="2" id="KW-0472">Membrane</keyword>
<evidence type="ECO:0000256" key="2">
    <source>
        <dbReference type="SAM" id="Phobius"/>
    </source>
</evidence>
<dbReference type="Gene3D" id="1.20.1260.10">
    <property type="match status" value="1"/>
</dbReference>
<sequence length="252" mass="26981">MPEQGSRRTHGRARTGTGPSRTTRWVAAALAGLAAGLALMPSAASAEPAPAQLNAADQALLDGVRQAGLWEMPAGQMAAEKGKRQRVREVGAEIAKQHVQLDQMVVDTANKLGVRIPPTPRPDQQGWLTEMQKAEGDRFDQTFVTRLRTAHGKIFPVIGAVRASTRNEDVRKLADAANIFVMNHMKMLESTGLVRYAELPPPAVPAMQNEGMFARARANAGSGAPVNSTMIWVVLVVALAAGGVATVRLIRR</sequence>
<feature type="region of interest" description="Disordered" evidence="1">
    <location>
        <begin position="1"/>
        <end position="23"/>
    </location>
</feature>
<name>A0ABV6NPY8_9ACTN</name>
<gene>
    <name evidence="4" type="ORF">ACFFHU_00960</name>
</gene>
<organism evidence="4 5">
    <name type="scientific">Plantactinospora siamensis</name>
    <dbReference type="NCBI Taxonomy" id="555372"/>
    <lineage>
        <taxon>Bacteria</taxon>
        <taxon>Bacillati</taxon>
        <taxon>Actinomycetota</taxon>
        <taxon>Actinomycetes</taxon>
        <taxon>Micromonosporales</taxon>
        <taxon>Micromonosporaceae</taxon>
        <taxon>Plantactinospora</taxon>
    </lineage>
</organism>
<evidence type="ECO:0000259" key="3">
    <source>
        <dbReference type="Pfam" id="PF13628"/>
    </source>
</evidence>
<proteinExistence type="predicted"/>
<protein>
    <submittedName>
        <fullName evidence="4">DUF4142 domain-containing protein</fullName>
    </submittedName>
</protein>
<dbReference type="RefSeq" id="WP_377334657.1">
    <property type="nucleotide sequence ID" value="NZ_JBHLUE010000001.1"/>
</dbReference>
<dbReference type="Pfam" id="PF13628">
    <property type="entry name" value="DUF4142"/>
    <property type="match status" value="1"/>
</dbReference>
<dbReference type="PANTHER" id="PTHR38593:SF1">
    <property type="entry name" value="BLR2558 PROTEIN"/>
    <property type="match status" value="1"/>
</dbReference>
<evidence type="ECO:0000313" key="5">
    <source>
        <dbReference type="Proteomes" id="UP001589894"/>
    </source>
</evidence>
<keyword evidence="5" id="KW-1185">Reference proteome</keyword>
<evidence type="ECO:0000256" key="1">
    <source>
        <dbReference type="SAM" id="MobiDB-lite"/>
    </source>
</evidence>
<dbReference type="PANTHER" id="PTHR38593">
    <property type="entry name" value="BLR2558 PROTEIN"/>
    <property type="match status" value="1"/>
</dbReference>
<feature type="domain" description="DUF4142" evidence="3">
    <location>
        <begin position="56"/>
        <end position="189"/>
    </location>
</feature>
<dbReference type="InterPro" id="IPR025419">
    <property type="entry name" value="DUF4142"/>
</dbReference>
<dbReference type="Proteomes" id="UP001589894">
    <property type="component" value="Unassembled WGS sequence"/>
</dbReference>
<keyword evidence="2" id="KW-0812">Transmembrane</keyword>
<dbReference type="EMBL" id="JBHLUE010000001">
    <property type="protein sequence ID" value="MFC0562749.1"/>
    <property type="molecule type" value="Genomic_DNA"/>
</dbReference>
<feature type="transmembrane region" description="Helical" evidence="2">
    <location>
        <begin position="230"/>
        <end position="250"/>
    </location>
</feature>
<comment type="caution">
    <text evidence="4">The sequence shown here is derived from an EMBL/GenBank/DDBJ whole genome shotgun (WGS) entry which is preliminary data.</text>
</comment>
<dbReference type="InterPro" id="IPR012347">
    <property type="entry name" value="Ferritin-like"/>
</dbReference>
<reference evidence="4 5" key="1">
    <citation type="submission" date="2024-09" db="EMBL/GenBank/DDBJ databases">
        <authorList>
            <person name="Sun Q."/>
            <person name="Mori K."/>
        </authorList>
    </citation>
    <scope>NUCLEOTIDE SEQUENCE [LARGE SCALE GENOMIC DNA]</scope>
    <source>
        <strain evidence="4 5">TBRC 2205</strain>
    </source>
</reference>